<dbReference type="Pfam" id="PF00472">
    <property type="entry name" value="RF-1"/>
    <property type="match status" value="1"/>
</dbReference>
<dbReference type="Gene3D" id="3.30.160.20">
    <property type="match status" value="1"/>
</dbReference>
<accession>A0ABS5BXT6</accession>
<evidence type="ECO:0000313" key="3">
    <source>
        <dbReference type="EMBL" id="MBP3958526.1"/>
    </source>
</evidence>
<dbReference type="EMBL" id="JAGKQQ010000001">
    <property type="protein sequence ID" value="MBP3958526.1"/>
    <property type="molecule type" value="Genomic_DNA"/>
</dbReference>
<gene>
    <name evidence="3" type="ORF">J8F10_25030</name>
</gene>
<reference evidence="3 4" key="1">
    <citation type="submission" date="2021-04" db="EMBL/GenBank/DDBJ databases">
        <authorList>
            <person name="Ivanova A."/>
        </authorList>
    </citation>
    <scope>NUCLEOTIDE SEQUENCE [LARGE SCALE GENOMIC DNA]</scope>
    <source>
        <strain evidence="3 4">G18</strain>
    </source>
</reference>
<dbReference type="InterPro" id="IPR050057">
    <property type="entry name" value="Prokaryotic/Mito_RF"/>
</dbReference>
<organism evidence="3 4">
    <name type="scientific">Gemmata palustris</name>
    <dbReference type="NCBI Taxonomy" id="2822762"/>
    <lineage>
        <taxon>Bacteria</taxon>
        <taxon>Pseudomonadati</taxon>
        <taxon>Planctomycetota</taxon>
        <taxon>Planctomycetia</taxon>
        <taxon>Gemmatales</taxon>
        <taxon>Gemmataceae</taxon>
        <taxon>Gemmata</taxon>
    </lineage>
</organism>
<dbReference type="InterPro" id="IPR045853">
    <property type="entry name" value="Pep_chain_release_fac_I_sf"/>
</dbReference>
<name>A0ABS5BXT6_9BACT</name>
<evidence type="ECO:0000256" key="1">
    <source>
        <dbReference type="ARBA" id="ARBA00010835"/>
    </source>
</evidence>
<comment type="similarity">
    <text evidence="1">Belongs to the prokaryotic/mitochondrial release factor family.</text>
</comment>
<sequence>MAHSPPSANGLPRATWAHLPEDRLLAQCEVDTYRASGPGGQKRNKTSSAVRLRHPPTGLIVIAEESRSQHENKAKALKRLWHALFLELRDSLPTNLTPEIVTVLPDYASARDRTGRLHMTAKDPRFWPAAGVILDVLAVVGARVADAAGLLGVSTGNLIDFLQIEPKVWQEANRLRTVAGHKTLR</sequence>
<protein>
    <submittedName>
        <fullName evidence="3">Peptide chain release factor-like protein</fullName>
    </submittedName>
</protein>
<keyword evidence="4" id="KW-1185">Reference proteome</keyword>
<feature type="domain" description="Prokaryotic-type class I peptide chain release factors" evidence="2">
    <location>
        <begin position="27"/>
        <end position="84"/>
    </location>
</feature>
<proteinExistence type="inferred from homology"/>
<dbReference type="PANTHER" id="PTHR43804">
    <property type="entry name" value="LD18447P"/>
    <property type="match status" value="1"/>
</dbReference>
<evidence type="ECO:0000313" key="4">
    <source>
        <dbReference type="Proteomes" id="UP000676565"/>
    </source>
</evidence>
<evidence type="ECO:0000259" key="2">
    <source>
        <dbReference type="Pfam" id="PF00472"/>
    </source>
</evidence>
<dbReference type="PANTHER" id="PTHR43804:SF6">
    <property type="entry name" value="CLASS I PEPTIDE CHAIN RELEASE FACTOR"/>
    <property type="match status" value="1"/>
</dbReference>
<dbReference type="InterPro" id="IPR000352">
    <property type="entry name" value="Pep_chain_release_fac_I"/>
</dbReference>
<comment type="caution">
    <text evidence="3">The sequence shown here is derived from an EMBL/GenBank/DDBJ whole genome shotgun (WGS) entry which is preliminary data.</text>
</comment>
<dbReference type="Proteomes" id="UP000676565">
    <property type="component" value="Unassembled WGS sequence"/>
</dbReference>
<dbReference type="SUPFAM" id="SSF75620">
    <property type="entry name" value="Release factor"/>
    <property type="match status" value="1"/>
</dbReference>